<evidence type="ECO:0000313" key="3">
    <source>
        <dbReference type="EMBL" id="QXH83284.1"/>
    </source>
</evidence>
<evidence type="ECO:0000313" key="4">
    <source>
        <dbReference type="Proteomes" id="UP000615613"/>
    </source>
</evidence>
<dbReference type="AlphaFoldDB" id="A0A8H9YPU9"/>
<evidence type="ECO:0000256" key="1">
    <source>
        <dbReference type="SAM" id="Phobius"/>
    </source>
</evidence>
<feature type="transmembrane region" description="Helical" evidence="1">
    <location>
        <begin position="45"/>
        <end position="66"/>
    </location>
</feature>
<keyword evidence="1" id="KW-0472">Membrane</keyword>
<feature type="transmembrane region" description="Helical" evidence="1">
    <location>
        <begin position="12"/>
        <end position="33"/>
    </location>
</feature>
<accession>A0A8H9YPU9</accession>
<dbReference type="EMBL" id="CP077084">
    <property type="protein sequence ID" value="QXH83284.1"/>
    <property type="molecule type" value="Genomic_DNA"/>
</dbReference>
<protein>
    <submittedName>
        <fullName evidence="2">Uncharacterized protein</fullName>
    </submittedName>
</protein>
<proteinExistence type="predicted"/>
<dbReference type="KEGG" id="ptrt:HU722_0025480"/>
<keyword evidence="4" id="KW-1185">Reference proteome</keyword>
<reference evidence="2" key="1">
    <citation type="journal article" date="2020" name="Microorganisms">
        <title>Reliable Identification of Environmental Pseudomonas Isolates Using the rpoD Gene.</title>
        <authorList>
            <consortium name="The Broad Institute Genome Sequencing Platform"/>
            <person name="Girard L."/>
            <person name="Lood C."/>
            <person name="Rokni-Zadeh H."/>
            <person name="van Noort V."/>
            <person name="Lavigne R."/>
            <person name="De Mot R."/>
        </authorList>
    </citation>
    <scope>NUCLEOTIDE SEQUENCE [LARGE SCALE GENOMIC DNA]</scope>
    <source>
        <strain evidence="2">SWRI145</strain>
    </source>
</reference>
<evidence type="ECO:0000313" key="2">
    <source>
        <dbReference type="EMBL" id="MBC3292224.1"/>
    </source>
</evidence>
<dbReference type="Proteomes" id="UP000615613">
    <property type="component" value="Chromosome"/>
</dbReference>
<name>A0A8H9YPU9_9PSED</name>
<keyword evidence="1" id="KW-0812">Transmembrane</keyword>
<organism evidence="2">
    <name type="scientific">Pseudomonas tritici</name>
    <dbReference type="NCBI Taxonomy" id="2745518"/>
    <lineage>
        <taxon>Bacteria</taxon>
        <taxon>Pseudomonadati</taxon>
        <taxon>Pseudomonadota</taxon>
        <taxon>Gammaproteobacteria</taxon>
        <taxon>Pseudomonadales</taxon>
        <taxon>Pseudomonadaceae</taxon>
        <taxon>Pseudomonas</taxon>
    </lineage>
</organism>
<sequence>MSRKPVTPFRLFKVLMSILIYISVSIGWLLFTAPDLIDSTSGLDVAGALFGTAVWLIGSACLFLFITTPKPGETSNTKEKGQ</sequence>
<gene>
    <name evidence="3" type="ORF">HU722_0025480</name>
    <name evidence="2" type="ORF">HU722_11910</name>
</gene>
<dbReference type="RefSeq" id="WP_186753068.1">
    <property type="nucleotide sequence ID" value="NZ_CP077084.1"/>
</dbReference>
<dbReference type="EMBL" id="JABWQF010000006">
    <property type="protein sequence ID" value="MBC3292224.1"/>
    <property type="molecule type" value="Genomic_DNA"/>
</dbReference>
<reference evidence="3" key="2">
    <citation type="submission" date="2021-06" db="EMBL/GenBank/DDBJ databases">
        <title>Updating the genus Pseudomonas: Description of 43 new species and partition of the Pseudomonas putida group.</title>
        <authorList>
            <person name="Girard L."/>
            <person name="Lood C."/>
            <person name="Vandamme P."/>
            <person name="Rokni-Zadeh H."/>
            <person name="van Noort V."/>
            <person name="Hofte M."/>
            <person name="Lavigne R."/>
            <person name="De Mot R."/>
        </authorList>
    </citation>
    <scope>NUCLEOTIDE SEQUENCE</scope>
    <source>
        <strain evidence="3">SWRI145</strain>
    </source>
</reference>
<keyword evidence="1" id="KW-1133">Transmembrane helix</keyword>